<dbReference type="InterPro" id="IPR001245">
    <property type="entry name" value="Ser-Thr/Tyr_kinase_cat_dom"/>
</dbReference>
<protein>
    <recommendedName>
        <fullName evidence="3">Protein kinase domain-containing protein</fullName>
    </recommendedName>
</protein>
<keyword evidence="2" id="KW-0472">Membrane</keyword>
<dbReference type="InterPro" id="IPR000719">
    <property type="entry name" value="Prot_kinase_dom"/>
</dbReference>
<evidence type="ECO:0000256" key="1">
    <source>
        <dbReference type="ARBA" id="ARBA00004236"/>
    </source>
</evidence>
<dbReference type="Gene3D" id="3.30.200.20">
    <property type="entry name" value="Phosphorylase Kinase, domain 1"/>
    <property type="match status" value="1"/>
</dbReference>
<evidence type="ECO:0000313" key="4">
    <source>
        <dbReference type="EMBL" id="SPD04452.1"/>
    </source>
</evidence>
<dbReference type="EMBL" id="OIVN01002535">
    <property type="protein sequence ID" value="SPD04452.1"/>
    <property type="molecule type" value="Genomic_DNA"/>
</dbReference>
<evidence type="ECO:0000259" key="3">
    <source>
        <dbReference type="PROSITE" id="PS50011"/>
    </source>
</evidence>
<dbReference type="GO" id="GO:0005886">
    <property type="term" value="C:plasma membrane"/>
    <property type="evidence" value="ECO:0007669"/>
    <property type="project" value="UniProtKB-SubCell"/>
</dbReference>
<dbReference type="SUPFAM" id="SSF56112">
    <property type="entry name" value="Protein kinase-like (PK-like)"/>
    <property type="match status" value="1"/>
</dbReference>
<name>A0A2N9GXI8_FAGSY</name>
<reference evidence="4" key="1">
    <citation type="submission" date="2018-02" db="EMBL/GenBank/DDBJ databases">
        <authorList>
            <person name="Cohen D.B."/>
            <person name="Kent A.D."/>
        </authorList>
    </citation>
    <scope>NUCLEOTIDE SEQUENCE</scope>
</reference>
<dbReference type="Pfam" id="PF07714">
    <property type="entry name" value="PK_Tyr_Ser-Thr"/>
    <property type="match status" value="1"/>
</dbReference>
<dbReference type="InterPro" id="IPR050823">
    <property type="entry name" value="Plant_Ser_Thr_Prot_Kinase"/>
</dbReference>
<accession>A0A2N9GXI8</accession>
<dbReference type="GO" id="GO:0005524">
    <property type="term" value="F:ATP binding"/>
    <property type="evidence" value="ECO:0007669"/>
    <property type="project" value="InterPro"/>
</dbReference>
<keyword evidence="2" id="KW-1003">Cell membrane</keyword>
<evidence type="ECO:0000256" key="2">
    <source>
        <dbReference type="ARBA" id="ARBA00022475"/>
    </source>
</evidence>
<dbReference type="InterPro" id="IPR011009">
    <property type="entry name" value="Kinase-like_dom_sf"/>
</dbReference>
<comment type="subcellular location">
    <subcellularLocation>
        <location evidence="1">Cell membrane</location>
    </subcellularLocation>
</comment>
<proteinExistence type="predicted"/>
<sequence>MSPVNFQVNELESFTNSFQASNLLRPGGFRNVYRGFIPANNSHGLEEMNVAVKRSHGLRKREEYVTEVRWLTEVQHPNVVKLIGHCEGPANFYLVYELIEGGTVNDKLLGKYKHSFMLSSHSLQMLLSLHYDLCLVCF</sequence>
<dbReference type="GO" id="GO:0004672">
    <property type="term" value="F:protein kinase activity"/>
    <property type="evidence" value="ECO:0007669"/>
    <property type="project" value="InterPro"/>
</dbReference>
<dbReference type="AlphaFoldDB" id="A0A2N9GXI8"/>
<gene>
    <name evidence="4" type="ORF">FSB_LOCUS32334</name>
</gene>
<organism evidence="4">
    <name type="scientific">Fagus sylvatica</name>
    <name type="common">Beechnut</name>
    <dbReference type="NCBI Taxonomy" id="28930"/>
    <lineage>
        <taxon>Eukaryota</taxon>
        <taxon>Viridiplantae</taxon>
        <taxon>Streptophyta</taxon>
        <taxon>Embryophyta</taxon>
        <taxon>Tracheophyta</taxon>
        <taxon>Spermatophyta</taxon>
        <taxon>Magnoliopsida</taxon>
        <taxon>eudicotyledons</taxon>
        <taxon>Gunneridae</taxon>
        <taxon>Pentapetalae</taxon>
        <taxon>rosids</taxon>
        <taxon>fabids</taxon>
        <taxon>Fagales</taxon>
        <taxon>Fagaceae</taxon>
        <taxon>Fagus</taxon>
    </lineage>
</organism>
<dbReference type="PROSITE" id="PS50011">
    <property type="entry name" value="PROTEIN_KINASE_DOM"/>
    <property type="match status" value="1"/>
</dbReference>
<dbReference type="PANTHER" id="PTHR45621">
    <property type="entry name" value="OS01G0588500 PROTEIN-RELATED"/>
    <property type="match status" value="1"/>
</dbReference>
<feature type="domain" description="Protein kinase" evidence="3">
    <location>
        <begin position="18"/>
        <end position="138"/>
    </location>
</feature>